<keyword evidence="2" id="KW-1185">Reference proteome</keyword>
<evidence type="ECO:0000313" key="2">
    <source>
        <dbReference type="Proteomes" id="UP001732700"/>
    </source>
</evidence>
<dbReference type="Proteomes" id="UP001732700">
    <property type="component" value="Chromosome 7C"/>
</dbReference>
<name>A0ACD6A531_AVESA</name>
<reference evidence="1" key="2">
    <citation type="submission" date="2025-09" db="UniProtKB">
        <authorList>
            <consortium name="EnsemblPlants"/>
        </authorList>
    </citation>
    <scope>IDENTIFICATION</scope>
</reference>
<evidence type="ECO:0000313" key="1">
    <source>
        <dbReference type="EnsemblPlants" id="AVESA.00010b.r2.7CG0702970.1.CDS.1"/>
    </source>
</evidence>
<protein>
    <submittedName>
        <fullName evidence="1">Uncharacterized protein</fullName>
    </submittedName>
</protein>
<sequence>MDWSPLTYITILILLLLPMSAPDDRLALDKTLSPGTTIVSDGGAFTLGFFSPANSTPANLYLGIWYTAIPELTVVWVANRETPVANDTTSAPKLFLTNSSNLVLADGNGGHIFWTTNITTTTSSSSSILPTAVLLNTGSLILRSPNGTTLWQSFEHPTDTFLPGMKIRANYKTHDRDILVSWKRPGDPSPGSFSYSSDPGSFLQFFLWNGSRPVYRSAPWTGYQVSSQYQANNSNLIHQSIINNDEEIYLTYSLADGAAETRYVLTYSGKFQLQSWNKSLSAWAVLGEWPNWECDRYGYCGPYGYCDNTEVLPTCKCLEGFQPASTGEWSSGRFSDGCRRKEVLQCGDGFSPLPSMKVPDGFVHVLNRSMEECAAECARNCSCVGYAQVNLSSSARGDSTRCFMWSGELIDMEKKIGGNVAGSETLHLRVAGLAASGT</sequence>
<accession>A0ACD6A531</accession>
<reference evidence="1" key="1">
    <citation type="submission" date="2021-05" db="EMBL/GenBank/DDBJ databases">
        <authorList>
            <person name="Scholz U."/>
            <person name="Mascher M."/>
            <person name="Fiebig A."/>
        </authorList>
    </citation>
    <scope>NUCLEOTIDE SEQUENCE [LARGE SCALE GENOMIC DNA]</scope>
</reference>
<dbReference type="EnsemblPlants" id="AVESA.00010b.r2.7CG0702970.1">
    <property type="protein sequence ID" value="AVESA.00010b.r2.7CG0702970.1.CDS.1"/>
    <property type="gene ID" value="AVESA.00010b.r2.7CG0702970"/>
</dbReference>
<proteinExistence type="predicted"/>
<organism evidence="1 2">
    <name type="scientific">Avena sativa</name>
    <name type="common">Oat</name>
    <dbReference type="NCBI Taxonomy" id="4498"/>
    <lineage>
        <taxon>Eukaryota</taxon>
        <taxon>Viridiplantae</taxon>
        <taxon>Streptophyta</taxon>
        <taxon>Embryophyta</taxon>
        <taxon>Tracheophyta</taxon>
        <taxon>Spermatophyta</taxon>
        <taxon>Magnoliopsida</taxon>
        <taxon>Liliopsida</taxon>
        <taxon>Poales</taxon>
        <taxon>Poaceae</taxon>
        <taxon>BOP clade</taxon>
        <taxon>Pooideae</taxon>
        <taxon>Poodae</taxon>
        <taxon>Poeae</taxon>
        <taxon>Poeae Chloroplast Group 1 (Aveneae type)</taxon>
        <taxon>Aveninae</taxon>
        <taxon>Avena</taxon>
    </lineage>
</organism>